<organism evidence="8 9">
    <name type="scientific">Puccinia coronata f. sp. avenae</name>
    <dbReference type="NCBI Taxonomy" id="200324"/>
    <lineage>
        <taxon>Eukaryota</taxon>
        <taxon>Fungi</taxon>
        <taxon>Dikarya</taxon>
        <taxon>Basidiomycota</taxon>
        <taxon>Pucciniomycotina</taxon>
        <taxon>Pucciniomycetes</taxon>
        <taxon>Pucciniales</taxon>
        <taxon>Pucciniaceae</taxon>
        <taxon>Puccinia</taxon>
    </lineage>
</organism>
<dbReference type="InterPro" id="IPR016024">
    <property type="entry name" value="ARM-type_fold"/>
</dbReference>
<evidence type="ECO:0000256" key="4">
    <source>
        <dbReference type="ARBA" id="ARBA00023054"/>
    </source>
</evidence>
<name>A0A2N5U8X3_9BASI</name>
<dbReference type="SMART" id="SM01156">
    <property type="entry name" value="DUF1716"/>
    <property type="match status" value="1"/>
</dbReference>
<dbReference type="PANTHER" id="PTHR14978:SF0">
    <property type="entry name" value="BETA-CATENIN-LIKE PROTEIN 1"/>
    <property type="match status" value="1"/>
</dbReference>
<dbReference type="Proteomes" id="UP000235388">
    <property type="component" value="Unassembled WGS sequence"/>
</dbReference>
<keyword evidence="9" id="KW-1185">Reference proteome</keyword>
<evidence type="ECO:0000256" key="1">
    <source>
        <dbReference type="ARBA" id="ARBA00004123"/>
    </source>
</evidence>
<evidence type="ECO:0000313" key="8">
    <source>
        <dbReference type="EMBL" id="PLW34202.1"/>
    </source>
</evidence>
<dbReference type="InterPro" id="IPR013180">
    <property type="entry name" value="CTNNBL1_N"/>
</dbReference>
<evidence type="ECO:0000256" key="5">
    <source>
        <dbReference type="ARBA" id="ARBA00023242"/>
    </source>
</evidence>
<dbReference type="STRING" id="200324.A0A2N5U8X3"/>
<comment type="subcellular location">
    <subcellularLocation>
        <location evidence="1">Nucleus</location>
    </subcellularLocation>
</comment>
<protein>
    <recommendedName>
        <fullName evidence="7">Beta-catenin-like protein 1 N-terminal domain-containing protein</fullName>
    </recommendedName>
</protein>
<sequence length="666" mass="74830">MAAAVLTVTWWSVVRRKPRALPRPLLSPVCGGARLRTTARTASVFDSMDVSELFTAPPPKSDPTKNPVVADLGAINGDSGKRNRPSDDLNQSSTNPDIKRPKIASKGKQRAEDSFEYSQTWNAEEDEEGGRFFGDGLTSEQKEIIDILNQDMEDENDAPHEASAGAEKIKLTEIKKNCLNLERAINKNREQRTKYADQPEKFVDSEFELSEGIVNLSVLTQCPAQSYPELNRLGTLGSLVGLLSHENVDIAIAVVELLQEFTDDDVLENQEDGEESSGLPAAEAVTATVRSLIDLQLLEMLTSTLVDRLNEDEEAERSGVFHCLGLIENLISLEPSLSASFVQKTPLLNYLINRIRPSKATSSSQTEDVELLKFQNKQYASEILAILLQKDEENRKKLIDLGGMDTLLEVLAVYRKRDPNDADEIEFMENVFDSLCSVLLVPDHKVIFLEGEGVELMIILMKRKNLAKYRALKVLDHALSGDEGSANCEKFVECLGLKTLFSFFMGKKNSKKTTATHDDDEHMLGIIVSLFFNLESDSQLRLRLLTKFVEENYEKVDRLVEIREGFRERVQHFVANSPYLENEMDETEIYLMQLDAGLFALQLTDVVIGWLCMEDDGVRDHLKMLLKRSDQHYGTITDELQVYADSMGNGPRKEGIEHLIRYLGSL</sequence>
<dbReference type="InterPro" id="IPR011989">
    <property type="entry name" value="ARM-like"/>
</dbReference>
<dbReference type="AlphaFoldDB" id="A0A2N5U8X3"/>
<keyword evidence="3" id="KW-0677">Repeat</keyword>
<dbReference type="InterPro" id="IPR039678">
    <property type="entry name" value="CTNNBL1"/>
</dbReference>
<keyword evidence="2" id="KW-0597">Phosphoprotein</keyword>
<dbReference type="Pfam" id="PF08216">
    <property type="entry name" value="CTNNBL"/>
    <property type="match status" value="1"/>
</dbReference>
<feature type="domain" description="Beta-catenin-like protein 1 N-terminal" evidence="7">
    <location>
        <begin position="137"/>
        <end position="255"/>
    </location>
</feature>
<evidence type="ECO:0000259" key="7">
    <source>
        <dbReference type="SMART" id="SM01156"/>
    </source>
</evidence>
<dbReference type="EMBL" id="PGCJ01000282">
    <property type="protein sequence ID" value="PLW34202.1"/>
    <property type="molecule type" value="Genomic_DNA"/>
</dbReference>
<gene>
    <name evidence="8" type="ORF">PCANC_21577</name>
</gene>
<dbReference type="GO" id="GO:0005681">
    <property type="term" value="C:spliceosomal complex"/>
    <property type="evidence" value="ECO:0007669"/>
    <property type="project" value="TreeGrafter"/>
</dbReference>
<evidence type="ECO:0000313" key="9">
    <source>
        <dbReference type="Proteomes" id="UP000235388"/>
    </source>
</evidence>
<dbReference type="FunFam" id="1.25.10.10:FF:000245">
    <property type="entry name" value="Beta-catenin-like protein 1 isoform A"/>
    <property type="match status" value="1"/>
</dbReference>
<comment type="caution">
    <text evidence="8">The sequence shown here is derived from an EMBL/GenBank/DDBJ whole genome shotgun (WGS) entry which is preliminary data.</text>
</comment>
<keyword evidence="4" id="KW-0175">Coiled coil</keyword>
<evidence type="ECO:0000256" key="6">
    <source>
        <dbReference type="SAM" id="MobiDB-lite"/>
    </source>
</evidence>
<evidence type="ECO:0000256" key="2">
    <source>
        <dbReference type="ARBA" id="ARBA00022553"/>
    </source>
</evidence>
<evidence type="ECO:0000256" key="3">
    <source>
        <dbReference type="ARBA" id="ARBA00022737"/>
    </source>
</evidence>
<proteinExistence type="predicted"/>
<dbReference type="Gene3D" id="1.25.10.10">
    <property type="entry name" value="Leucine-rich Repeat Variant"/>
    <property type="match status" value="1"/>
</dbReference>
<accession>A0A2N5U8X3</accession>
<dbReference type="SUPFAM" id="SSF48371">
    <property type="entry name" value="ARM repeat"/>
    <property type="match status" value="1"/>
</dbReference>
<dbReference type="OrthoDB" id="1898821at2759"/>
<reference evidence="8 9" key="1">
    <citation type="submission" date="2017-11" db="EMBL/GenBank/DDBJ databases">
        <title>De novo assembly and phasing of dikaryotic genomes from two isolates of Puccinia coronata f. sp. avenae, the causal agent of oat crown rust.</title>
        <authorList>
            <person name="Miller M.E."/>
            <person name="Zhang Y."/>
            <person name="Omidvar V."/>
            <person name="Sperschneider J."/>
            <person name="Schwessinger B."/>
            <person name="Raley C."/>
            <person name="Palmer J.M."/>
            <person name="Garnica D."/>
            <person name="Upadhyaya N."/>
            <person name="Rathjen J."/>
            <person name="Taylor J.M."/>
            <person name="Park R.F."/>
            <person name="Dodds P.N."/>
            <person name="Hirsch C.D."/>
            <person name="Kianian S.F."/>
            <person name="Figueroa M."/>
        </authorList>
    </citation>
    <scope>NUCLEOTIDE SEQUENCE [LARGE SCALE GENOMIC DNA]</scope>
    <source>
        <strain evidence="8">12NC29</strain>
    </source>
</reference>
<keyword evidence="5" id="KW-0539">Nucleus</keyword>
<feature type="region of interest" description="Disordered" evidence="6">
    <location>
        <begin position="55"/>
        <end position="135"/>
    </location>
</feature>
<dbReference type="PANTHER" id="PTHR14978">
    <property type="entry name" value="BETA-CATENIN-LIKE PROTEIN 1 NUCLEAR ASSOCIATED PROTEIN"/>
    <property type="match status" value="1"/>
</dbReference>